<dbReference type="EMBL" id="QJTF01000006">
    <property type="protein sequence ID" value="PYE88762.1"/>
    <property type="molecule type" value="Genomic_DNA"/>
</dbReference>
<evidence type="ECO:0000313" key="1">
    <source>
        <dbReference type="EMBL" id="PYE88762.1"/>
    </source>
</evidence>
<comment type="caution">
    <text evidence="1">The sequence shown here is derived from an EMBL/GenBank/DDBJ whole genome shotgun (WGS) entry which is preliminary data.</text>
</comment>
<keyword evidence="2" id="KW-1185">Reference proteome</keyword>
<evidence type="ECO:0000313" key="2">
    <source>
        <dbReference type="Proteomes" id="UP000247454"/>
    </source>
</evidence>
<dbReference type="OrthoDB" id="7960990at2"/>
<organism evidence="1 2">
    <name type="scientific">Phyllobacterium leguminum</name>
    <dbReference type="NCBI Taxonomy" id="314237"/>
    <lineage>
        <taxon>Bacteria</taxon>
        <taxon>Pseudomonadati</taxon>
        <taxon>Pseudomonadota</taxon>
        <taxon>Alphaproteobacteria</taxon>
        <taxon>Hyphomicrobiales</taxon>
        <taxon>Phyllobacteriaceae</taxon>
        <taxon>Phyllobacterium</taxon>
    </lineage>
</organism>
<dbReference type="AlphaFoldDB" id="A0A318TCD6"/>
<accession>A0A318TCD6</accession>
<sequence length="91" mass="10873">MFNRSEIMKRAWQDYKARYGNRPFKRSLFTWCLQIVWAELKQAIAYRVNPVAAKIADLRHEAEMLSYKPWRIDIMNRQREIEGQIASLLAA</sequence>
<dbReference type="RefSeq" id="WP_110750530.1">
    <property type="nucleotide sequence ID" value="NZ_QJTF01000006.1"/>
</dbReference>
<proteinExistence type="predicted"/>
<gene>
    <name evidence="1" type="ORF">C7477_106135</name>
</gene>
<reference evidence="1 2" key="1">
    <citation type="submission" date="2018-06" db="EMBL/GenBank/DDBJ databases">
        <title>Genomic Encyclopedia of Type Strains, Phase III (KMG-III): the genomes of soil and plant-associated and newly described type strains.</title>
        <authorList>
            <person name="Whitman W."/>
        </authorList>
    </citation>
    <scope>NUCLEOTIDE SEQUENCE [LARGE SCALE GENOMIC DNA]</scope>
    <source>
        <strain evidence="1 2">ORS 1419</strain>
    </source>
</reference>
<protein>
    <submittedName>
        <fullName evidence="1">Uncharacterized protein</fullName>
    </submittedName>
</protein>
<name>A0A318TCD6_9HYPH</name>
<dbReference type="Proteomes" id="UP000247454">
    <property type="component" value="Unassembled WGS sequence"/>
</dbReference>